<dbReference type="Proteomes" id="UP001055453">
    <property type="component" value="Chromosome"/>
</dbReference>
<keyword evidence="2" id="KW-1185">Reference proteome</keyword>
<proteinExistence type="predicted"/>
<dbReference type="EMBL" id="AP025732">
    <property type="protein sequence ID" value="BDI18807.1"/>
    <property type="molecule type" value="Genomic_DNA"/>
</dbReference>
<dbReference type="SUPFAM" id="SSF55961">
    <property type="entry name" value="Bet v1-like"/>
    <property type="match status" value="1"/>
</dbReference>
<name>A0ABN6Q6E7_NOSCO</name>
<reference evidence="1" key="1">
    <citation type="submission" date="2022-04" db="EMBL/GenBank/DDBJ databases">
        <title>Complete genome sequence of a cyanobacterium, Nostoc sp. SO-36, isolated in Antarctica.</title>
        <authorList>
            <person name="Kanesaki Y."/>
            <person name="Effendi D."/>
            <person name="Sakamoto T."/>
            <person name="Ohtani S."/>
            <person name="Awai K."/>
        </authorList>
    </citation>
    <scope>NUCLEOTIDE SEQUENCE</scope>
    <source>
        <strain evidence="1">SO-36</strain>
    </source>
</reference>
<dbReference type="Gene3D" id="3.30.530.20">
    <property type="match status" value="1"/>
</dbReference>
<dbReference type="Pfam" id="PF10604">
    <property type="entry name" value="Polyketide_cyc2"/>
    <property type="match status" value="1"/>
</dbReference>
<gene>
    <name evidence="1" type="ORF">ANSO36C_46090</name>
</gene>
<protein>
    <submittedName>
        <fullName evidence="1">Polyketide cyclase</fullName>
    </submittedName>
</protein>
<dbReference type="InterPro" id="IPR023393">
    <property type="entry name" value="START-like_dom_sf"/>
</dbReference>
<accession>A0ABN6Q6E7</accession>
<evidence type="ECO:0000313" key="1">
    <source>
        <dbReference type="EMBL" id="BDI18807.1"/>
    </source>
</evidence>
<dbReference type="InterPro" id="IPR019587">
    <property type="entry name" value="Polyketide_cyclase/dehydratase"/>
</dbReference>
<evidence type="ECO:0000313" key="2">
    <source>
        <dbReference type="Proteomes" id="UP001055453"/>
    </source>
</evidence>
<sequence length="183" mass="20927">MSQVLEQSIQINATATVVERCISDLTLMHRWLNPVLRCEPVGEAWSTDIGSQSRFIIQIPLLKPTLNSVVVERQPGLVIWEFQGFFQGRDRWECQPTEKGTLLLNRFEYDIPNPLVSWGFNTFAASWTKQDMQAQLRRLKRVAEEQISHLSLVILSFVIGHCLTKTLSQSPVLTLSFFPQLGK</sequence>
<organism evidence="1 2">
    <name type="scientific">Nostoc cf. commune SO-36</name>
    <dbReference type="NCBI Taxonomy" id="449208"/>
    <lineage>
        <taxon>Bacteria</taxon>
        <taxon>Bacillati</taxon>
        <taxon>Cyanobacteriota</taxon>
        <taxon>Cyanophyceae</taxon>
        <taxon>Nostocales</taxon>
        <taxon>Nostocaceae</taxon>
        <taxon>Nostoc</taxon>
    </lineage>
</organism>
<dbReference type="CDD" id="cd07812">
    <property type="entry name" value="SRPBCC"/>
    <property type="match status" value="1"/>
</dbReference>